<dbReference type="AlphaFoldDB" id="A0A369JHH9"/>
<organism evidence="1 2">
    <name type="scientific">Hypsizygus marmoreus</name>
    <name type="common">White beech mushroom</name>
    <name type="synonym">Agaricus marmoreus</name>
    <dbReference type="NCBI Taxonomy" id="39966"/>
    <lineage>
        <taxon>Eukaryota</taxon>
        <taxon>Fungi</taxon>
        <taxon>Dikarya</taxon>
        <taxon>Basidiomycota</taxon>
        <taxon>Agaricomycotina</taxon>
        <taxon>Agaricomycetes</taxon>
        <taxon>Agaricomycetidae</taxon>
        <taxon>Agaricales</taxon>
        <taxon>Tricholomatineae</taxon>
        <taxon>Lyophyllaceae</taxon>
        <taxon>Hypsizygus</taxon>
    </lineage>
</organism>
<keyword evidence="2" id="KW-1185">Reference proteome</keyword>
<dbReference type="Proteomes" id="UP000076154">
    <property type="component" value="Unassembled WGS sequence"/>
</dbReference>
<evidence type="ECO:0000313" key="2">
    <source>
        <dbReference type="Proteomes" id="UP000076154"/>
    </source>
</evidence>
<dbReference type="InParanoid" id="A0A369JHH9"/>
<reference evidence="1" key="1">
    <citation type="submission" date="2018-04" db="EMBL/GenBank/DDBJ databases">
        <title>Whole genome sequencing of Hypsizygus marmoreus.</title>
        <authorList>
            <person name="Choi I.-G."/>
            <person name="Min B."/>
            <person name="Kim J.-G."/>
            <person name="Kim S."/>
            <person name="Oh Y.-L."/>
            <person name="Kong W.-S."/>
            <person name="Park H."/>
            <person name="Jeong J."/>
            <person name="Song E.-S."/>
        </authorList>
    </citation>
    <scope>NUCLEOTIDE SEQUENCE [LARGE SCALE GENOMIC DNA]</scope>
    <source>
        <strain evidence="1">51987-8</strain>
    </source>
</reference>
<dbReference type="EMBL" id="LUEZ02000054">
    <property type="protein sequence ID" value="RDB21641.1"/>
    <property type="molecule type" value="Genomic_DNA"/>
</dbReference>
<proteinExistence type="predicted"/>
<evidence type="ECO:0000313" key="1">
    <source>
        <dbReference type="EMBL" id="RDB21641.1"/>
    </source>
</evidence>
<protein>
    <submittedName>
        <fullName evidence="1">Uncharacterized protein</fullName>
    </submittedName>
</protein>
<accession>A0A369JHH9</accession>
<gene>
    <name evidence="1" type="ORF">Hypma_011306</name>
</gene>
<sequence>MYFTQTTGTMPVYAKGPPTDKQTSNFFFWTNWVAPTSFLMTGTMSPVTHRAPFGPARFKLSISSSHLPPHLTNIRSETQKMTSHAPSRKHHLMAPTHRPCRTPQVPGTLPLLILGRLVVRVERQSVNVRNVDYPFCPPSQLPRPILTQMSMPSCPS</sequence>
<name>A0A369JHH9_HYPMA</name>
<comment type="caution">
    <text evidence="1">The sequence shown here is derived from an EMBL/GenBank/DDBJ whole genome shotgun (WGS) entry which is preliminary data.</text>
</comment>